<feature type="chain" id="PRO_5039317123" evidence="1">
    <location>
        <begin position="19"/>
        <end position="126"/>
    </location>
</feature>
<dbReference type="RefSeq" id="WP_089652141.1">
    <property type="nucleotide sequence ID" value="NZ_FNIZ01000007.1"/>
</dbReference>
<sequence>MNLSKVLFLLCFLFLLLAGCNSSINESETLGNPTPKDFLKNENADIFLLGGIVYSNAQDVEWVGELDYRLGEQIGEVTKQTDKASSFSNGTANKLPVGVKIYDTNTPVSIAIVDDKHIPYLKMIEG</sequence>
<dbReference type="AlphaFoldDB" id="A0A1H0LN14"/>
<gene>
    <name evidence="2" type="ORF">SAMN05421677_10770</name>
</gene>
<evidence type="ECO:0000313" key="3">
    <source>
        <dbReference type="Proteomes" id="UP000198860"/>
    </source>
</evidence>
<keyword evidence="1" id="KW-0732">Signal</keyword>
<feature type="signal peptide" evidence="1">
    <location>
        <begin position="1"/>
        <end position="18"/>
    </location>
</feature>
<evidence type="ECO:0000313" key="2">
    <source>
        <dbReference type="EMBL" id="SDO69612.1"/>
    </source>
</evidence>
<dbReference type="PROSITE" id="PS51257">
    <property type="entry name" value="PROKAR_LIPOPROTEIN"/>
    <property type="match status" value="1"/>
</dbReference>
<accession>A0A1H0LN14</accession>
<keyword evidence="3" id="KW-1185">Reference proteome</keyword>
<organism evidence="2 3">
    <name type="scientific">Halobacillus aidingensis</name>
    <dbReference type="NCBI Taxonomy" id="240303"/>
    <lineage>
        <taxon>Bacteria</taxon>
        <taxon>Bacillati</taxon>
        <taxon>Bacillota</taxon>
        <taxon>Bacilli</taxon>
        <taxon>Bacillales</taxon>
        <taxon>Bacillaceae</taxon>
        <taxon>Halobacillus</taxon>
    </lineage>
</organism>
<protein>
    <submittedName>
        <fullName evidence="2">Uncharacterized protein</fullName>
    </submittedName>
</protein>
<dbReference type="OrthoDB" id="1909991at2"/>
<proteinExistence type="predicted"/>
<name>A0A1H0LN14_HALAD</name>
<dbReference type="EMBL" id="FNIZ01000007">
    <property type="protein sequence ID" value="SDO69612.1"/>
    <property type="molecule type" value="Genomic_DNA"/>
</dbReference>
<dbReference type="Proteomes" id="UP000198860">
    <property type="component" value="Unassembled WGS sequence"/>
</dbReference>
<evidence type="ECO:0000256" key="1">
    <source>
        <dbReference type="SAM" id="SignalP"/>
    </source>
</evidence>
<reference evidence="3" key="1">
    <citation type="submission" date="2016-10" db="EMBL/GenBank/DDBJ databases">
        <authorList>
            <person name="Varghese N."/>
            <person name="Submissions S."/>
        </authorList>
    </citation>
    <scope>NUCLEOTIDE SEQUENCE [LARGE SCALE GENOMIC DNA]</scope>
    <source>
        <strain evidence="3">CGMCC 1.3703</strain>
    </source>
</reference>